<feature type="chain" id="PRO_5005251700" evidence="1">
    <location>
        <begin position="29"/>
        <end position="132"/>
    </location>
</feature>
<accession>A0A0J1GL77</accession>
<evidence type="ECO:0000256" key="1">
    <source>
        <dbReference type="SAM" id="SignalP"/>
    </source>
</evidence>
<reference evidence="2 3" key="1">
    <citation type="submission" date="2015-05" db="EMBL/GenBank/DDBJ databases">
        <title>Photobacterium galathea sp. nov.</title>
        <authorList>
            <person name="Machado H."/>
            <person name="Gram L."/>
        </authorList>
    </citation>
    <scope>NUCLEOTIDE SEQUENCE [LARGE SCALE GENOMIC DNA]</scope>
    <source>
        <strain evidence="2 3">DSM 25995</strain>
    </source>
</reference>
<organism evidence="2 3">
    <name type="scientific">Photobacterium aphoticum</name>
    <dbReference type="NCBI Taxonomy" id="754436"/>
    <lineage>
        <taxon>Bacteria</taxon>
        <taxon>Pseudomonadati</taxon>
        <taxon>Pseudomonadota</taxon>
        <taxon>Gammaproteobacteria</taxon>
        <taxon>Vibrionales</taxon>
        <taxon>Vibrionaceae</taxon>
        <taxon>Photobacterium</taxon>
    </lineage>
</organism>
<evidence type="ECO:0000313" key="2">
    <source>
        <dbReference type="EMBL" id="KLV00463.1"/>
    </source>
</evidence>
<comment type="caution">
    <text evidence="2">The sequence shown here is derived from an EMBL/GenBank/DDBJ whole genome shotgun (WGS) entry which is preliminary data.</text>
</comment>
<dbReference type="PATRIC" id="fig|754436.4.peg.2644"/>
<dbReference type="Proteomes" id="UP000036426">
    <property type="component" value="Unassembled WGS sequence"/>
</dbReference>
<keyword evidence="3" id="KW-1185">Reference proteome</keyword>
<feature type="signal peptide" evidence="1">
    <location>
        <begin position="1"/>
        <end position="28"/>
    </location>
</feature>
<evidence type="ECO:0000313" key="3">
    <source>
        <dbReference type="Proteomes" id="UP000036426"/>
    </source>
</evidence>
<sequence>MRLQQFITKCVIALMLILSASFGITASASQPHNIPADMRSHCTKSMPTSPECCTSMLMQDSTQHGAKSQHTSGSHSNDNCCDDMQCQSHNLHFAILADAIAYHPLSLSHGFAEPVEKQLTNTEFIFRPPVTC</sequence>
<protein>
    <submittedName>
        <fullName evidence="2">Uncharacterized protein</fullName>
    </submittedName>
</protein>
<dbReference type="AlphaFoldDB" id="A0A0J1GL77"/>
<proteinExistence type="predicted"/>
<gene>
    <name evidence="2" type="ORF">ABT58_12440</name>
</gene>
<keyword evidence="1" id="KW-0732">Signal</keyword>
<name>A0A0J1GL77_9GAMM</name>
<dbReference type="EMBL" id="LDOV01000022">
    <property type="protein sequence ID" value="KLV00463.1"/>
    <property type="molecule type" value="Genomic_DNA"/>
</dbReference>